<evidence type="ECO:0000259" key="1">
    <source>
        <dbReference type="Pfam" id="PF09832"/>
    </source>
</evidence>
<feature type="domain" description="DUF2059" evidence="1">
    <location>
        <begin position="91"/>
        <end position="137"/>
    </location>
</feature>
<accession>A0A0L6CZP6</accession>
<dbReference type="Pfam" id="PF09832">
    <property type="entry name" value="DUF2059"/>
    <property type="match status" value="1"/>
</dbReference>
<comment type="caution">
    <text evidence="2">The sequence shown here is derived from an EMBL/GenBank/DDBJ whole genome shotgun (WGS) entry which is preliminary data.</text>
</comment>
<dbReference type="PATRIC" id="fig|74031.6.peg.341"/>
<reference evidence="3" key="1">
    <citation type="submission" date="2015-07" db="EMBL/GenBank/DDBJ databases">
        <title>Draft Genome Sequence of Roseovarius tolerans EL-164, a producer of N-Acylated Alanine Methyl Esters (NAMEs).</title>
        <authorList>
            <person name="Voget S."/>
            <person name="Bruns H."/>
            <person name="Wagner-Doebler I."/>
            <person name="Schulz S."/>
            <person name="Daniel R."/>
        </authorList>
    </citation>
    <scope>NUCLEOTIDE SEQUENCE [LARGE SCALE GENOMIC DNA]</scope>
    <source>
        <strain evidence="3">EL-164</strain>
    </source>
</reference>
<protein>
    <recommendedName>
        <fullName evidence="1">DUF2059 domain-containing protein</fullName>
    </recommendedName>
</protein>
<dbReference type="InterPro" id="IPR018637">
    <property type="entry name" value="DUF2059"/>
</dbReference>
<sequence length="284" mass="30832">MQGPLRATRPRLRAVMFAMGFAAAVVAIAALPARAADRDRLQAYLEVTGFGVALDSIALAAADAPVMLGLEASDFGHEWERVAGEVFDTGRMREMALDVLSETLDDEMLGHAAEFYASDLGQRLVAVENASHMRADDDAKRAEGLNLLTEMPEARREVLRDMNAAVDSAGTGVRAVQEIQVRFLLAASYAGVLEYDLDEQALRALMAEGEAELRAQIEASALANAAVTYASLPTEDLGAYVEALEHPVMARVYELMNAVQYEIMANRFEVLAARMVELQPAQEL</sequence>
<evidence type="ECO:0000313" key="2">
    <source>
        <dbReference type="EMBL" id="KNX43204.1"/>
    </source>
</evidence>
<name>A0A0L6CZP6_9RHOB</name>
<dbReference type="STRING" id="74031.SAMN04488077_1303"/>
<dbReference type="Proteomes" id="UP000037046">
    <property type="component" value="Unassembled WGS sequence"/>
</dbReference>
<keyword evidence="3" id="KW-1185">Reference proteome</keyword>
<gene>
    <name evidence="2" type="ORF">ROTO_03350</name>
</gene>
<organism evidence="2 3">
    <name type="scientific">Roseovarius tolerans</name>
    <dbReference type="NCBI Taxonomy" id="74031"/>
    <lineage>
        <taxon>Bacteria</taxon>
        <taxon>Pseudomonadati</taxon>
        <taxon>Pseudomonadota</taxon>
        <taxon>Alphaproteobacteria</taxon>
        <taxon>Rhodobacterales</taxon>
        <taxon>Roseobacteraceae</taxon>
        <taxon>Roseovarius</taxon>
    </lineage>
</organism>
<evidence type="ECO:0000313" key="3">
    <source>
        <dbReference type="Proteomes" id="UP000037046"/>
    </source>
</evidence>
<dbReference type="EMBL" id="LGVV01000002">
    <property type="protein sequence ID" value="KNX43204.1"/>
    <property type="molecule type" value="Genomic_DNA"/>
</dbReference>
<proteinExistence type="predicted"/>
<dbReference type="AlphaFoldDB" id="A0A0L6CZP6"/>